<reference evidence="1 2" key="2">
    <citation type="submission" date="2018-11" db="EMBL/GenBank/DDBJ databases">
        <authorList>
            <consortium name="Pathogen Informatics"/>
        </authorList>
    </citation>
    <scope>NUCLEOTIDE SEQUENCE [LARGE SCALE GENOMIC DNA]</scope>
    <source>
        <strain evidence="1 2">Costa Rica</strain>
    </source>
</reference>
<keyword evidence="2" id="KW-1185">Reference proteome</keyword>
<organism evidence="3">
    <name type="scientific">Angiostrongylus costaricensis</name>
    <name type="common">Nematode worm</name>
    <dbReference type="NCBI Taxonomy" id="334426"/>
    <lineage>
        <taxon>Eukaryota</taxon>
        <taxon>Metazoa</taxon>
        <taxon>Ecdysozoa</taxon>
        <taxon>Nematoda</taxon>
        <taxon>Chromadorea</taxon>
        <taxon>Rhabditida</taxon>
        <taxon>Rhabditina</taxon>
        <taxon>Rhabditomorpha</taxon>
        <taxon>Strongyloidea</taxon>
        <taxon>Metastrongylidae</taxon>
        <taxon>Angiostrongylus</taxon>
    </lineage>
</organism>
<dbReference type="Proteomes" id="UP000267027">
    <property type="component" value="Unassembled WGS sequence"/>
</dbReference>
<evidence type="ECO:0000313" key="1">
    <source>
        <dbReference type="EMBL" id="VDM60862.1"/>
    </source>
</evidence>
<dbReference type="EMBL" id="UYYA01004273">
    <property type="protein sequence ID" value="VDM60862.1"/>
    <property type="molecule type" value="Genomic_DNA"/>
</dbReference>
<dbReference type="AlphaFoldDB" id="A0A158PJW4"/>
<accession>A0A158PJW4</accession>
<proteinExistence type="predicted"/>
<name>A0A158PJW4_ANGCS</name>
<evidence type="ECO:0000313" key="3">
    <source>
        <dbReference type="WBParaSite" id="ACOC_0000927601-mRNA-1"/>
    </source>
</evidence>
<dbReference type="WBParaSite" id="ACOC_0000927601-mRNA-1">
    <property type="protein sequence ID" value="ACOC_0000927601-mRNA-1"/>
    <property type="gene ID" value="ACOC_0000927601"/>
</dbReference>
<gene>
    <name evidence="1" type="ORF">ACOC_LOCUS9277</name>
</gene>
<protein>
    <submittedName>
        <fullName evidence="1 3">Uncharacterized protein</fullName>
    </submittedName>
</protein>
<reference evidence="3" key="1">
    <citation type="submission" date="2016-04" db="UniProtKB">
        <authorList>
            <consortium name="WormBaseParasite"/>
        </authorList>
    </citation>
    <scope>IDENTIFICATION</scope>
</reference>
<sequence length="307" mass="34912">MRAEKGKLVKNQKSRLEAIVCVKNSQLNKDASVGSGRVFAIVAPLDGNAGQRCPRELHAATLPSPHSSTDENVRELPAGEHYTEGHGTAGMVQNEARNGGDGGQHIGMRNSQKTFRRSHCCRTLPTIYPVHIMELRILQCLSRDCTRGTAPQLDVQPARQLQRCGRGLRACRRRSLELDIRRQYDDAATVAEPSRCNTSVHRNRRYQNRFNTARSVAEKKKLRRGKRHVIYEGAVNDDDDDDGVTEQAMLKQQLERKCFDNSLKLECPIYTARKRTVIHTKSTQKLKHWAKQLKILENYTFDYMFVS</sequence>
<evidence type="ECO:0000313" key="2">
    <source>
        <dbReference type="Proteomes" id="UP000267027"/>
    </source>
</evidence>